<feature type="transmembrane region" description="Helical" evidence="2">
    <location>
        <begin position="116"/>
        <end position="139"/>
    </location>
</feature>
<protein>
    <submittedName>
        <fullName evidence="3">Uncharacterized protein</fullName>
    </submittedName>
</protein>
<dbReference type="Proteomes" id="UP001181693">
    <property type="component" value="Unassembled WGS sequence"/>
</dbReference>
<organism evidence="3 4">
    <name type="scientific">Pyxicephalus adspersus</name>
    <name type="common">African bullfrog</name>
    <dbReference type="NCBI Taxonomy" id="30357"/>
    <lineage>
        <taxon>Eukaryota</taxon>
        <taxon>Metazoa</taxon>
        <taxon>Chordata</taxon>
        <taxon>Craniata</taxon>
        <taxon>Vertebrata</taxon>
        <taxon>Euteleostomi</taxon>
        <taxon>Amphibia</taxon>
        <taxon>Batrachia</taxon>
        <taxon>Anura</taxon>
        <taxon>Neobatrachia</taxon>
        <taxon>Ranoidea</taxon>
        <taxon>Pyxicephalidae</taxon>
        <taxon>Pyxicephalinae</taxon>
        <taxon>Pyxicephalus</taxon>
    </lineage>
</organism>
<keyword evidence="2" id="KW-0472">Membrane</keyword>
<keyword evidence="4" id="KW-1185">Reference proteome</keyword>
<feature type="transmembrane region" description="Helical" evidence="2">
    <location>
        <begin position="92"/>
        <end position="110"/>
    </location>
</feature>
<keyword evidence="2" id="KW-1133">Transmembrane helix</keyword>
<feature type="compositionally biased region" description="Basic and acidic residues" evidence="1">
    <location>
        <begin position="40"/>
        <end position="58"/>
    </location>
</feature>
<feature type="region of interest" description="Disordered" evidence="1">
    <location>
        <begin position="1"/>
        <end position="65"/>
    </location>
</feature>
<evidence type="ECO:0000256" key="1">
    <source>
        <dbReference type="SAM" id="MobiDB-lite"/>
    </source>
</evidence>
<keyword evidence="2" id="KW-0812">Transmembrane</keyword>
<dbReference type="PANTHER" id="PTHR16108:SF2">
    <property type="entry name" value="TRANSMEMBRANE PROTEIN 40"/>
    <property type="match status" value="1"/>
</dbReference>
<dbReference type="PANTHER" id="PTHR16108">
    <property type="match status" value="1"/>
</dbReference>
<evidence type="ECO:0000256" key="2">
    <source>
        <dbReference type="SAM" id="Phobius"/>
    </source>
</evidence>
<reference evidence="3" key="1">
    <citation type="thesis" date="2020" institute="ProQuest LLC" country="789 East Eisenhower Parkway, Ann Arbor, MI, USA">
        <title>Comparative Genomics and Chromosome Evolution.</title>
        <authorList>
            <person name="Mudd A.B."/>
        </authorList>
    </citation>
    <scope>NUCLEOTIDE SEQUENCE</scope>
    <source>
        <strain evidence="3">1538</strain>
        <tissue evidence="3">Blood</tissue>
    </source>
</reference>
<evidence type="ECO:0000313" key="4">
    <source>
        <dbReference type="Proteomes" id="UP001181693"/>
    </source>
</evidence>
<dbReference type="Pfam" id="PF15817">
    <property type="entry name" value="TMEM40"/>
    <property type="match status" value="1"/>
</dbReference>
<dbReference type="AlphaFoldDB" id="A0AAV3AA10"/>
<gene>
    <name evidence="3" type="ORF">GDO54_016902</name>
</gene>
<evidence type="ECO:0000313" key="3">
    <source>
        <dbReference type="EMBL" id="DBA18683.1"/>
    </source>
</evidence>
<sequence>MSSEKLPIPDRTQKEQGGAKPVASVAAIKPRLPSNNEETDIPREAKAEKDKWDDKYKDDEDDKPPAYETVVKTEKHHAKPYAGRWAIKKDDVFFHFITVCFALGIVLVAEHNYSDWTVSAGAGLISFAVLEAIGIYFNFVNRVRSIARAIIRVVMSWADKFPLSLKNR</sequence>
<proteinExistence type="predicted"/>
<name>A0AAV3AA10_PYXAD</name>
<dbReference type="EMBL" id="DYDO01000009">
    <property type="protein sequence ID" value="DBA18683.1"/>
    <property type="molecule type" value="Genomic_DNA"/>
</dbReference>
<comment type="caution">
    <text evidence="3">The sequence shown here is derived from an EMBL/GenBank/DDBJ whole genome shotgun (WGS) entry which is preliminary data.</text>
</comment>
<accession>A0AAV3AA10</accession>
<dbReference type="InterPro" id="IPR026181">
    <property type="entry name" value="TMEM40"/>
</dbReference>